<organism evidence="4 5">
    <name type="scientific">Magallana gigas</name>
    <name type="common">Pacific oyster</name>
    <name type="synonym">Crassostrea gigas</name>
    <dbReference type="NCBI Taxonomy" id="29159"/>
    <lineage>
        <taxon>Eukaryota</taxon>
        <taxon>Metazoa</taxon>
        <taxon>Spiralia</taxon>
        <taxon>Lophotrochozoa</taxon>
        <taxon>Mollusca</taxon>
        <taxon>Bivalvia</taxon>
        <taxon>Autobranchia</taxon>
        <taxon>Pteriomorphia</taxon>
        <taxon>Ostreida</taxon>
        <taxon>Ostreoidea</taxon>
        <taxon>Ostreidae</taxon>
        <taxon>Magallana</taxon>
    </lineage>
</organism>
<keyword evidence="2" id="KW-0547">Nucleotide-binding</keyword>
<evidence type="ECO:0000256" key="1">
    <source>
        <dbReference type="ARBA" id="ARBA00007381"/>
    </source>
</evidence>
<dbReference type="EnsemblMetazoa" id="G26750.2">
    <property type="protein sequence ID" value="G26750.2:cds"/>
    <property type="gene ID" value="G26750"/>
</dbReference>
<evidence type="ECO:0000256" key="2">
    <source>
        <dbReference type="ARBA" id="ARBA00022741"/>
    </source>
</evidence>
<evidence type="ECO:0000313" key="5">
    <source>
        <dbReference type="Proteomes" id="UP000005408"/>
    </source>
</evidence>
<dbReference type="AlphaFoldDB" id="A0A8W8L6X3"/>
<dbReference type="PANTHER" id="PTHR14187">
    <property type="entry name" value="ALPHA KINASE/ELONGATION FACTOR 2 KINASE"/>
    <property type="match status" value="1"/>
</dbReference>
<proteinExistence type="inferred from homology"/>
<dbReference type="CDD" id="cd10229">
    <property type="entry name" value="ASKHA_NBD_HSP70_HSPA12"/>
    <property type="match status" value="1"/>
</dbReference>
<dbReference type="OrthoDB" id="6110756at2759"/>
<dbReference type="GO" id="GO:0140662">
    <property type="term" value="F:ATP-dependent protein folding chaperone"/>
    <property type="evidence" value="ECO:0007669"/>
    <property type="project" value="InterPro"/>
</dbReference>
<dbReference type="GO" id="GO:0005524">
    <property type="term" value="F:ATP binding"/>
    <property type="evidence" value="ECO:0007669"/>
    <property type="project" value="UniProtKB-KW"/>
</dbReference>
<evidence type="ECO:0008006" key="6">
    <source>
        <dbReference type="Google" id="ProtNLM"/>
    </source>
</evidence>
<protein>
    <recommendedName>
        <fullName evidence="6">Heat shock 70 kDa protein 12B</fullName>
    </recommendedName>
</protein>
<reference evidence="4" key="1">
    <citation type="submission" date="2022-08" db="UniProtKB">
        <authorList>
            <consortium name="EnsemblMetazoa"/>
        </authorList>
    </citation>
    <scope>IDENTIFICATION</scope>
    <source>
        <strain evidence="4">05x7-T-G4-1.051#20</strain>
    </source>
</reference>
<evidence type="ECO:0000256" key="3">
    <source>
        <dbReference type="ARBA" id="ARBA00022840"/>
    </source>
</evidence>
<keyword evidence="3" id="KW-0067">ATP-binding</keyword>
<sequence>MEKSITSKCKKPIVVAIDFGTTFSGYAFSFSQNWGKVYTNHWQGGSLISHKAPTVLLLDSKAEFVSFGYEAEDKYATLAESGAHKDYYLFQRFKMILHQDEALHRKIKCKDLSGKMLEAIKVFSHSIRFLKDHLMEEIKKCMIIQEAEGEVDLEYVLTVPAIWGDKAKMFMREAAVGAGIKKEDLIIALEPEAASIYCQHLQFENEKQDLSATAMGVVKPGTKYMVVDLGGGTADITIHKKAEDNTLEELLPASGGPWGGKSVDDAFMKFLRDLAGEKAMDLLKEKSMEDYVEICRTFETKKRTILPDKNSAVTMTIPQTYFEFSKECHKVKDFKEIIEKSSVCEGKVKSSRGKIKWENDLFVQFYKRTINNIIKHMDDLFQEKQAQDVKIILMVGGFSECALVQKAVKEHFTQKKVIIPEEAGLAVLKGAVYFGHVPQAISRRSARHTYGIQTWPPFEKGIHPESKKIVMNGKDRCKDVFFKYVQKGESIYPGFKKSQIFNTLGVAKDVLECAVFISEDPNPLFIDERGCRKLGILKIPLNKGNKTSRGEMEETMIFGETELRVRAEDLFTGNVQEVTFDLLQE</sequence>
<dbReference type="EnsemblMetazoa" id="G26750.1">
    <property type="protein sequence ID" value="G26750.1:cds"/>
    <property type="gene ID" value="G26750"/>
</dbReference>
<dbReference type="InterPro" id="IPR043129">
    <property type="entry name" value="ATPase_NBD"/>
</dbReference>
<name>A0A8W8L6X3_MAGGI</name>
<evidence type="ECO:0000313" key="4">
    <source>
        <dbReference type="EnsemblMetazoa" id="G26750.2:cds"/>
    </source>
</evidence>
<dbReference type="SUPFAM" id="SSF53067">
    <property type="entry name" value="Actin-like ATPase domain"/>
    <property type="match status" value="2"/>
</dbReference>
<dbReference type="OMA" id="KVCANTW"/>
<keyword evidence="5" id="KW-1185">Reference proteome</keyword>
<dbReference type="InterPro" id="IPR013126">
    <property type="entry name" value="Hsp_70_fam"/>
</dbReference>
<dbReference type="PANTHER" id="PTHR14187:SF5">
    <property type="entry name" value="HEAT SHOCK 70 KDA PROTEIN 12A"/>
    <property type="match status" value="1"/>
</dbReference>
<dbReference type="Proteomes" id="UP000005408">
    <property type="component" value="Unassembled WGS sequence"/>
</dbReference>
<comment type="similarity">
    <text evidence="1">Belongs to the heat shock protein 70 family.</text>
</comment>
<dbReference type="Pfam" id="PF00012">
    <property type="entry name" value="HSP70"/>
    <property type="match status" value="1"/>
</dbReference>
<accession>A0A8W8L6X3</accession>
<dbReference type="Gene3D" id="3.30.420.40">
    <property type="match status" value="2"/>
</dbReference>